<protein>
    <submittedName>
        <fullName evidence="2">Protein kinase 2</fullName>
    </submittedName>
</protein>
<reference evidence="2 3" key="1">
    <citation type="journal article" date="2013" name="Curr. Biol.">
        <title>The Genome of the Foraminiferan Reticulomyxa filosa.</title>
        <authorList>
            <person name="Glockner G."/>
            <person name="Hulsmann N."/>
            <person name="Schleicher M."/>
            <person name="Noegel A.A."/>
            <person name="Eichinger L."/>
            <person name="Gallinger C."/>
            <person name="Pawlowski J."/>
            <person name="Sierra R."/>
            <person name="Euteneuer U."/>
            <person name="Pillet L."/>
            <person name="Moustafa A."/>
            <person name="Platzer M."/>
            <person name="Groth M."/>
            <person name="Szafranski K."/>
            <person name="Schliwa M."/>
        </authorList>
    </citation>
    <scope>NUCLEOTIDE SEQUENCE [LARGE SCALE GENOMIC DNA]</scope>
</reference>
<feature type="region of interest" description="Disordered" evidence="1">
    <location>
        <begin position="1"/>
        <end position="22"/>
    </location>
</feature>
<evidence type="ECO:0000313" key="2">
    <source>
        <dbReference type="EMBL" id="ETN98779.1"/>
    </source>
</evidence>
<dbReference type="AlphaFoldDB" id="X6LDF8"/>
<sequence>SNSNSNSNGNGNDNSKHDGNAELLALTQQREKLTAELRIVCNSIKYSKNEISKMQIKKKYKKKVLTQPSLRSSSLASLAVVNHIRSDDFIPLTNVLRRMIEKQFPIFQTVEHIILDLQ</sequence>
<feature type="non-terminal residue" evidence="2">
    <location>
        <position position="118"/>
    </location>
</feature>
<feature type="compositionally biased region" description="Low complexity" evidence="1">
    <location>
        <begin position="1"/>
        <end position="13"/>
    </location>
</feature>
<organism evidence="2 3">
    <name type="scientific">Reticulomyxa filosa</name>
    <dbReference type="NCBI Taxonomy" id="46433"/>
    <lineage>
        <taxon>Eukaryota</taxon>
        <taxon>Sar</taxon>
        <taxon>Rhizaria</taxon>
        <taxon>Retaria</taxon>
        <taxon>Foraminifera</taxon>
        <taxon>Monothalamids</taxon>
        <taxon>Reticulomyxidae</taxon>
        <taxon>Reticulomyxa</taxon>
    </lineage>
</organism>
<name>X6LDF8_RETFI</name>
<gene>
    <name evidence="2" type="ORF">RFI_38708</name>
</gene>
<feature type="non-terminal residue" evidence="2">
    <location>
        <position position="1"/>
    </location>
</feature>
<dbReference type="EMBL" id="ASPP01045816">
    <property type="protein sequence ID" value="ETN98779.1"/>
    <property type="molecule type" value="Genomic_DNA"/>
</dbReference>
<proteinExistence type="predicted"/>
<evidence type="ECO:0000256" key="1">
    <source>
        <dbReference type="SAM" id="MobiDB-lite"/>
    </source>
</evidence>
<accession>X6LDF8</accession>
<evidence type="ECO:0000313" key="3">
    <source>
        <dbReference type="Proteomes" id="UP000023152"/>
    </source>
</evidence>
<keyword evidence="2" id="KW-0808">Transferase</keyword>
<dbReference type="GO" id="GO:0016301">
    <property type="term" value="F:kinase activity"/>
    <property type="evidence" value="ECO:0007669"/>
    <property type="project" value="UniProtKB-KW"/>
</dbReference>
<keyword evidence="2" id="KW-0418">Kinase</keyword>
<comment type="caution">
    <text evidence="2">The sequence shown here is derived from an EMBL/GenBank/DDBJ whole genome shotgun (WGS) entry which is preliminary data.</text>
</comment>
<dbReference type="Proteomes" id="UP000023152">
    <property type="component" value="Unassembled WGS sequence"/>
</dbReference>
<keyword evidence="3" id="KW-1185">Reference proteome</keyword>